<evidence type="ECO:0000256" key="1">
    <source>
        <dbReference type="ARBA" id="ARBA00004328"/>
    </source>
</evidence>
<dbReference type="GO" id="GO:0031440">
    <property type="term" value="P:regulation of mRNA 3'-end processing"/>
    <property type="evidence" value="ECO:0007669"/>
    <property type="project" value="UniProtKB-UniRule"/>
</dbReference>
<protein>
    <recommendedName>
        <fullName evidence="3 15">Cap-specific mRNA (nucleoside-2'-O-)-methyltransferase</fullName>
        <ecNumber evidence="2 15">2.1.1.57</ecNumber>
    </recommendedName>
</protein>
<keyword evidence="8" id="KW-0251">Elongation factor</keyword>
<keyword evidence="19" id="KW-1185">Reference proteome</keyword>
<proteinExistence type="predicted"/>
<dbReference type="Proteomes" id="UP000792575">
    <property type="component" value="Genome"/>
</dbReference>
<gene>
    <name evidence="18" type="ORF">AHEV_057</name>
</gene>
<dbReference type="RefSeq" id="YP_008003880.1">
    <property type="nucleotide sequence ID" value="NC_021247.1"/>
</dbReference>
<evidence type="ECO:0000256" key="3">
    <source>
        <dbReference type="ARBA" id="ARBA00015701"/>
    </source>
</evidence>
<feature type="binding site" evidence="17">
    <location>
        <begin position="207"/>
        <end position="209"/>
    </location>
    <ligand>
        <name>mRNA</name>
        <dbReference type="ChEBI" id="CHEBI:33699"/>
    </ligand>
</feature>
<evidence type="ECO:0000256" key="5">
    <source>
        <dbReference type="ARBA" id="ARBA00022664"/>
    </source>
</evidence>
<dbReference type="Gene3D" id="3.40.50.150">
    <property type="entry name" value="Vaccinia Virus protein VP39"/>
    <property type="match status" value="1"/>
</dbReference>
<comment type="function">
    <text evidence="12 15">Displays methyltransferase, positive regulation of the poly(A) polymerase and transcription elongation activities. Involved in the modification of both mRNA ends and in intermediate and late gene positive transcription elongation. At the mRNAs 5' end, methylates the ribose 2' OH group of the first transcribed nucleotide, thereby producing a 2'-O-methylpurine cap. At the 3' end, functions as a processivity factor which stimulates the activity of the viral poly(A) polymerase OPG063 that creates mRNA's poly(A) tail. In the presence of OPG102, OPG063 does not dissociate from the RNA allowing tail elongation to around 250 adenylates.</text>
</comment>
<dbReference type="KEGG" id="vg:15613986"/>
<accession>A0A916NWQ0</accession>
<evidence type="ECO:0000256" key="12">
    <source>
        <dbReference type="ARBA" id="ARBA00034661"/>
    </source>
</evidence>
<evidence type="ECO:0000313" key="19">
    <source>
        <dbReference type="Proteomes" id="UP000792575"/>
    </source>
</evidence>
<evidence type="ECO:0000256" key="9">
    <source>
        <dbReference type="ARBA" id="ARBA00022844"/>
    </source>
</evidence>
<evidence type="ECO:0000256" key="7">
    <source>
        <dbReference type="ARBA" id="ARBA00022691"/>
    </source>
</evidence>
<feature type="binding site" evidence="17">
    <location>
        <position position="19"/>
    </location>
    <ligand>
        <name>mRNA</name>
        <dbReference type="ChEBI" id="CHEBI:33699"/>
    </ligand>
</feature>
<dbReference type="GO" id="GO:0006370">
    <property type="term" value="P:7-methylguanosine mRNA capping"/>
    <property type="evidence" value="ECO:0007669"/>
    <property type="project" value="UniProtKB-UniRule"/>
</dbReference>
<keyword evidence="9" id="KW-0946">Virion</keyword>
<dbReference type="OrthoDB" id="9224at10239"/>
<feature type="binding site" evidence="17">
    <location>
        <position position="181"/>
    </location>
    <ligand>
        <name>mRNA</name>
        <dbReference type="ChEBI" id="CHEBI:33699"/>
    </ligand>
</feature>
<dbReference type="EMBL" id="HF679131">
    <property type="protein sequence ID" value="CCU55378.1"/>
    <property type="molecule type" value="Genomic_DNA"/>
</dbReference>
<evidence type="ECO:0000256" key="14">
    <source>
        <dbReference type="ARBA" id="ARBA00049042"/>
    </source>
</evidence>
<evidence type="ECO:0000256" key="6">
    <source>
        <dbReference type="ARBA" id="ARBA00022679"/>
    </source>
</evidence>
<dbReference type="PIRSF" id="PIRSF003726">
    <property type="entry name" value="PolA_polym_reg_poxV"/>
    <property type="match status" value="1"/>
</dbReference>
<dbReference type="GO" id="GO:0032259">
    <property type="term" value="P:methylation"/>
    <property type="evidence" value="ECO:0007669"/>
    <property type="project" value="UniProtKB-KW"/>
</dbReference>
<dbReference type="GO" id="GO:0044423">
    <property type="term" value="C:virion component"/>
    <property type="evidence" value="ECO:0007669"/>
    <property type="project" value="UniProtKB-KW"/>
</dbReference>
<comment type="subunit">
    <text evidence="13 15">Interacts with poly(A) polymerase catalytic subunit OPG063. Interacts with OPG109 and OPG123; these interactions might help linking transcription to capping and polyadenylation.</text>
</comment>
<evidence type="ECO:0000256" key="13">
    <source>
        <dbReference type="ARBA" id="ARBA00046511"/>
    </source>
</evidence>
<sequence length="293" mass="35249">MSFNPLYYYISDINHEIEYDKNFIPNYKFNFTKQGQMKLLLNEIRFLSEDVEIHKNYKNTDINILYIGSGKGYHIPFLINLYAHYDITWNLYDPVGHCGKLYSMAKNNKKIIINDTIFKKSDVENYKNVNNLLFISDIRTVDNDKIEPTTKNLVYDYDIQNYIIEVLKPISMVKQRDPFPDDWDDLYDMRIPINNKEYIQCFQKYDSAEYRIFIPSITTFVKVTEDLLKSRSIDKKLAWYNKKYRFRYENDYKIAYRVLNKYLKSENKSILQYNNINSKNIKNVIKNISKNIN</sequence>
<comment type="subcellular location">
    <subcellularLocation>
        <location evidence="1">Virion</location>
    </subcellularLocation>
</comment>
<reference evidence="18" key="1">
    <citation type="journal article" date="2013" name="J. Virol.">
        <title>New Insights into the Evolution of Entomopoxvirinae from the Complete Genome Sequences of Four Entomopoxviruses Infecting Adoxophyes honmai, Choristoneura biennis, Choristoneura rosaceana, and Mythimna separata.</title>
        <authorList>
            <person name="Theze J."/>
            <person name="Takatsuka J."/>
            <person name="Li Z."/>
            <person name="Gallais J."/>
            <person name="Doucet D."/>
            <person name="Arif B."/>
            <person name="Nakai M."/>
            <person name="Herniou E.A."/>
        </authorList>
    </citation>
    <scope>NUCLEOTIDE SEQUENCE</scope>
    <source>
        <strain evidence="18">Tokyo</strain>
    </source>
</reference>
<dbReference type="InterPro" id="IPR030375">
    <property type="entry name" value="Poxvir_cap_MeTfrase"/>
</dbReference>
<keyword evidence="10" id="KW-0648">Protein biosynthesis</keyword>
<dbReference type="EC" id="2.1.1.57" evidence="2 15"/>
<dbReference type="GO" id="GO:0004483">
    <property type="term" value="F:methyltransferase cap1 activity"/>
    <property type="evidence" value="ECO:0007669"/>
    <property type="project" value="UniProtKB-UniRule"/>
</dbReference>
<evidence type="ECO:0000256" key="4">
    <source>
        <dbReference type="ARBA" id="ARBA00022603"/>
    </source>
</evidence>
<keyword evidence="11 15" id="KW-0506">mRNA capping</keyword>
<dbReference type="GeneID" id="15613986"/>
<dbReference type="PROSITE" id="PS51612">
    <property type="entry name" value="SAM_MT_2O_PK"/>
    <property type="match status" value="1"/>
</dbReference>
<comment type="catalytic activity">
    <reaction evidence="14 15">
        <text>a 5'-end (N(7)-methyl 5'-triphosphoguanosine)-ribonucleoside in mRNA + S-adenosyl-L-methionine = a 5'-end (N(7)-methyl 5'-triphosphoguanosine)-(2'-O-methyl-ribonucleoside) in mRNA + S-adenosyl-L-homocysteine + H(+)</text>
        <dbReference type="Rhea" id="RHEA:67020"/>
        <dbReference type="Rhea" id="RHEA-COMP:17167"/>
        <dbReference type="Rhea" id="RHEA-COMP:17168"/>
        <dbReference type="ChEBI" id="CHEBI:15378"/>
        <dbReference type="ChEBI" id="CHEBI:57856"/>
        <dbReference type="ChEBI" id="CHEBI:59789"/>
        <dbReference type="ChEBI" id="CHEBI:156461"/>
        <dbReference type="ChEBI" id="CHEBI:167609"/>
        <dbReference type="EC" id="2.1.1.57"/>
    </reaction>
</comment>
<evidence type="ECO:0000256" key="15">
    <source>
        <dbReference type="PIRNR" id="PIRNR003726"/>
    </source>
</evidence>
<feature type="active site" description="For methyltransferase activity" evidence="16">
    <location>
        <position position="174"/>
    </location>
</feature>
<dbReference type="InterPro" id="IPR025804">
    <property type="entry name" value="Pox/kineto_cap_MeTfrase"/>
</dbReference>
<evidence type="ECO:0000256" key="17">
    <source>
        <dbReference type="PIRSR" id="PIRSR003726-3"/>
    </source>
</evidence>
<evidence type="ECO:0000256" key="16">
    <source>
        <dbReference type="PIRSR" id="PIRSR003726-1"/>
    </source>
</evidence>
<evidence type="ECO:0000256" key="2">
    <source>
        <dbReference type="ARBA" id="ARBA00011923"/>
    </source>
</evidence>
<evidence type="ECO:0000256" key="11">
    <source>
        <dbReference type="ARBA" id="ARBA00023042"/>
    </source>
</evidence>
<keyword evidence="6 15" id="KW-0808">Transferase</keyword>
<evidence type="ECO:0000256" key="8">
    <source>
        <dbReference type="ARBA" id="ARBA00022768"/>
    </source>
</evidence>
<keyword evidence="4 15" id="KW-0489">Methyltransferase</keyword>
<evidence type="ECO:0000313" key="18">
    <source>
        <dbReference type="EMBL" id="CCU55378.1"/>
    </source>
</evidence>
<dbReference type="InterPro" id="IPR029063">
    <property type="entry name" value="SAM-dependent_MTases_sf"/>
</dbReference>
<organism evidence="18 19">
    <name type="scientific">Adoxophyes honmai entomopoxvirus 'L'</name>
    <dbReference type="NCBI Taxonomy" id="1293540"/>
    <lineage>
        <taxon>Viruses</taxon>
        <taxon>Varidnaviria</taxon>
        <taxon>Bamfordvirae</taxon>
        <taxon>Nucleocytoviricota</taxon>
        <taxon>Pokkesviricetes</taxon>
        <taxon>Chitovirales</taxon>
        <taxon>Poxviridae</taxon>
        <taxon>Entomopoxvirinae</taxon>
        <taxon>Betaentomopoxvirus</taxon>
        <taxon>Betaentomopoxvirus ahonmai</taxon>
    </lineage>
</organism>
<dbReference type="SUPFAM" id="SSF53335">
    <property type="entry name" value="S-adenosyl-L-methionine-dependent methyltransferases"/>
    <property type="match status" value="1"/>
</dbReference>
<dbReference type="InterPro" id="IPR000176">
    <property type="entry name" value="mRNA_MeTrfase-like"/>
</dbReference>
<dbReference type="CDD" id="cd20756">
    <property type="entry name" value="capping_2-OMTase_Poxviridae"/>
    <property type="match status" value="1"/>
</dbReference>
<keyword evidence="5 15" id="KW-0507">mRNA processing</keyword>
<keyword evidence="7 15" id="KW-0949">S-adenosyl-L-methionine</keyword>
<dbReference type="Pfam" id="PF01358">
    <property type="entry name" value="PARP_regulatory"/>
    <property type="match status" value="1"/>
</dbReference>
<evidence type="ECO:0000256" key="10">
    <source>
        <dbReference type="ARBA" id="ARBA00022917"/>
    </source>
</evidence>
<name>A0A916NWQ0_9POXV</name>
<feature type="binding site" evidence="17">
    <location>
        <begin position="176"/>
        <end position="179"/>
    </location>
    <ligand>
        <name>mRNA</name>
        <dbReference type="ChEBI" id="CHEBI:33699"/>
    </ligand>
</feature>